<protein>
    <submittedName>
        <fullName evidence="1">Uncharacterized protein</fullName>
    </submittedName>
</protein>
<evidence type="ECO:0000313" key="2">
    <source>
        <dbReference type="Proteomes" id="UP000308267"/>
    </source>
</evidence>
<keyword evidence="2" id="KW-1185">Reference proteome</keyword>
<organism evidence="1 2">
    <name type="scientific">Opisthorchis felineus</name>
    <dbReference type="NCBI Taxonomy" id="147828"/>
    <lineage>
        <taxon>Eukaryota</taxon>
        <taxon>Metazoa</taxon>
        <taxon>Spiralia</taxon>
        <taxon>Lophotrochozoa</taxon>
        <taxon>Platyhelminthes</taxon>
        <taxon>Trematoda</taxon>
        <taxon>Digenea</taxon>
        <taxon>Opisthorchiida</taxon>
        <taxon>Opisthorchiata</taxon>
        <taxon>Opisthorchiidae</taxon>
        <taxon>Opisthorchis</taxon>
    </lineage>
</organism>
<sequence length="129" mass="14144">MMFPFKPTELGENAIAELVIYPSPDKGWLAKLTVADSRSQAALDSVYDGSGQKCFSSQRSVLKYSATNELASSHKADYHAGYDGDYSEHWLRAITSPSCVNCLPDVTMSHALLYTSNITPYNSSVSNPR</sequence>
<feature type="non-terminal residue" evidence="1">
    <location>
        <position position="129"/>
    </location>
</feature>
<dbReference type="AlphaFoldDB" id="A0A4S2M970"/>
<name>A0A4S2M970_OPIFE</name>
<gene>
    <name evidence="1" type="ORF">CRM22_001749</name>
</gene>
<proteinExistence type="predicted"/>
<accession>A0A4S2M970</accession>
<dbReference type="Proteomes" id="UP000308267">
    <property type="component" value="Unassembled WGS sequence"/>
</dbReference>
<comment type="caution">
    <text evidence="1">The sequence shown here is derived from an EMBL/GenBank/DDBJ whole genome shotgun (WGS) entry which is preliminary data.</text>
</comment>
<reference evidence="1 2" key="1">
    <citation type="journal article" date="2019" name="BMC Genomics">
        <title>New insights from Opisthorchis felineus genome: update on genomics of the epidemiologically important liver flukes.</title>
        <authorList>
            <person name="Ershov N.I."/>
            <person name="Mordvinov V.A."/>
            <person name="Prokhortchouk E.B."/>
            <person name="Pakharukova M.Y."/>
            <person name="Gunbin K.V."/>
            <person name="Ustyantsev K."/>
            <person name="Genaev M.A."/>
            <person name="Blinov A.G."/>
            <person name="Mazur A."/>
            <person name="Boulygina E."/>
            <person name="Tsygankova S."/>
            <person name="Khrameeva E."/>
            <person name="Chekanov N."/>
            <person name="Fan G."/>
            <person name="Xiao A."/>
            <person name="Zhang H."/>
            <person name="Xu X."/>
            <person name="Yang H."/>
            <person name="Solovyev V."/>
            <person name="Lee S.M."/>
            <person name="Liu X."/>
            <person name="Afonnikov D.A."/>
            <person name="Skryabin K.G."/>
        </authorList>
    </citation>
    <scope>NUCLEOTIDE SEQUENCE [LARGE SCALE GENOMIC DNA]</scope>
    <source>
        <strain evidence="1">AK-0245</strain>
        <tissue evidence="1">Whole organism</tissue>
    </source>
</reference>
<dbReference type="EMBL" id="SJOL01003093">
    <property type="protein sequence ID" value="TGZ73022.1"/>
    <property type="molecule type" value="Genomic_DNA"/>
</dbReference>
<evidence type="ECO:0000313" key="1">
    <source>
        <dbReference type="EMBL" id="TGZ73022.1"/>
    </source>
</evidence>